<protein>
    <submittedName>
        <fullName evidence="1">4988_t:CDS:1</fullName>
    </submittedName>
</protein>
<name>A0A9N9HG19_9GLOM</name>
<keyword evidence="2" id="KW-1185">Reference proteome</keyword>
<dbReference type="OrthoDB" id="10577293at2759"/>
<accession>A0A9N9HG19</accession>
<evidence type="ECO:0000313" key="2">
    <source>
        <dbReference type="Proteomes" id="UP000789739"/>
    </source>
</evidence>
<proteinExistence type="predicted"/>
<evidence type="ECO:0000313" key="1">
    <source>
        <dbReference type="EMBL" id="CAG8671157.1"/>
    </source>
</evidence>
<gene>
    <name evidence="1" type="ORF">PBRASI_LOCUS11311</name>
</gene>
<sequence length="137" mass="15556">MPVSEEAVADVYNQARPQAVLGIGNVPVAEVDLYDPEDHYQGLIKVRLNGPAPYRTDEFNCDRGSPVYYPYYSGHGRGHHIIGAQPVCILLDYVQEHENTGDRCEVKNYMYCISVHRIIHNSELNRQDLQLHGENFA</sequence>
<dbReference type="AlphaFoldDB" id="A0A9N9HG19"/>
<dbReference type="EMBL" id="CAJVPI010004968">
    <property type="protein sequence ID" value="CAG8671157.1"/>
    <property type="molecule type" value="Genomic_DNA"/>
</dbReference>
<reference evidence="1" key="1">
    <citation type="submission" date="2021-06" db="EMBL/GenBank/DDBJ databases">
        <authorList>
            <person name="Kallberg Y."/>
            <person name="Tangrot J."/>
            <person name="Rosling A."/>
        </authorList>
    </citation>
    <scope>NUCLEOTIDE SEQUENCE</scope>
    <source>
        <strain evidence="1">BR232B</strain>
    </source>
</reference>
<dbReference type="Proteomes" id="UP000789739">
    <property type="component" value="Unassembled WGS sequence"/>
</dbReference>
<organism evidence="1 2">
    <name type="scientific">Paraglomus brasilianum</name>
    <dbReference type="NCBI Taxonomy" id="144538"/>
    <lineage>
        <taxon>Eukaryota</taxon>
        <taxon>Fungi</taxon>
        <taxon>Fungi incertae sedis</taxon>
        <taxon>Mucoromycota</taxon>
        <taxon>Glomeromycotina</taxon>
        <taxon>Glomeromycetes</taxon>
        <taxon>Paraglomerales</taxon>
        <taxon>Paraglomeraceae</taxon>
        <taxon>Paraglomus</taxon>
    </lineage>
</organism>
<comment type="caution">
    <text evidence="1">The sequence shown here is derived from an EMBL/GenBank/DDBJ whole genome shotgun (WGS) entry which is preliminary data.</text>
</comment>